<sequence>MTAPCIHVYPDAKTDSSLDSANQIHHNNALMRCALAQAMSATRDPLNVRFALTLYNDVLSPKDPVAPHVRDTSDFWQVARRGRADCYIQLNMKTEAMAELNCLDAAAQVDPHFDFESPEQAEPKTAAFVHYANAKQAAKAGDANTALAEYNKLLSPEDPADHYVRTHSEFRTVVRRDRVECYTKLNMRAEAMAEFNDLKAAAQLDPHFDSFDYFPARSGL</sequence>
<evidence type="ECO:0000313" key="1">
    <source>
        <dbReference type="EMBL" id="KAG5642740.1"/>
    </source>
</evidence>
<keyword evidence="2" id="KW-1185">Reference proteome</keyword>
<comment type="caution">
    <text evidence="1">The sequence shown here is derived from an EMBL/GenBank/DDBJ whole genome shotgun (WGS) entry which is preliminary data.</text>
</comment>
<organism evidence="1 2">
    <name type="scientific">Asterophora parasitica</name>
    <dbReference type="NCBI Taxonomy" id="117018"/>
    <lineage>
        <taxon>Eukaryota</taxon>
        <taxon>Fungi</taxon>
        <taxon>Dikarya</taxon>
        <taxon>Basidiomycota</taxon>
        <taxon>Agaricomycotina</taxon>
        <taxon>Agaricomycetes</taxon>
        <taxon>Agaricomycetidae</taxon>
        <taxon>Agaricales</taxon>
        <taxon>Tricholomatineae</taxon>
        <taxon>Lyophyllaceae</taxon>
        <taxon>Asterophora</taxon>
    </lineage>
</organism>
<evidence type="ECO:0000313" key="2">
    <source>
        <dbReference type="Proteomes" id="UP000775547"/>
    </source>
</evidence>
<name>A0A9P7G4M6_9AGAR</name>
<reference evidence="1" key="2">
    <citation type="submission" date="2021-10" db="EMBL/GenBank/DDBJ databases">
        <title>Phylogenomics reveals ancestral predisposition of the termite-cultivated fungus Termitomyces towards a domesticated lifestyle.</title>
        <authorList>
            <person name="Auxier B."/>
            <person name="Grum-Grzhimaylo A."/>
            <person name="Cardenas M.E."/>
            <person name="Lodge J.D."/>
            <person name="Laessoe T."/>
            <person name="Pedersen O."/>
            <person name="Smith M.E."/>
            <person name="Kuyper T.W."/>
            <person name="Franco-Molano E.A."/>
            <person name="Baroni T.J."/>
            <person name="Aanen D.K."/>
        </authorList>
    </citation>
    <scope>NUCLEOTIDE SEQUENCE</scope>
    <source>
        <strain evidence="1">AP01</strain>
        <tissue evidence="1">Mycelium</tissue>
    </source>
</reference>
<dbReference type="Proteomes" id="UP000775547">
    <property type="component" value="Unassembled WGS sequence"/>
</dbReference>
<dbReference type="InterPro" id="IPR011990">
    <property type="entry name" value="TPR-like_helical_dom_sf"/>
</dbReference>
<proteinExistence type="predicted"/>
<gene>
    <name evidence="1" type="ORF">DXG03_002254</name>
</gene>
<protein>
    <submittedName>
        <fullName evidence="1">Uncharacterized protein</fullName>
    </submittedName>
</protein>
<dbReference type="Gene3D" id="1.25.40.10">
    <property type="entry name" value="Tetratricopeptide repeat domain"/>
    <property type="match status" value="1"/>
</dbReference>
<accession>A0A9P7G4M6</accession>
<reference evidence="1" key="1">
    <citation type="submission" date="2020-07" db="EMBL/GenBank/DDBJ databases">
        <authorList>
            <person name="Nieuwenhuis M."/>
            <person name="Van De Peppel L.J.J."/>
        </authorList>
    </citation>
    <scope>NUCLEOTIDE SEQUENCE</scope>
    <source>
        <strain evidence="1">AP01</strain>
        <tissue evidence="1">Mycelium</tissue>
    </source>
</reference>
<dbReference type="EMBL" id="JABCKV010000161">
    <property type="protein sequence ID" value="KAG5642740.1"/>
    <property type="molecule type" value="Genomic_DNA"/>
</dbReference>
<dbReference type="AlphaFoldDB" id="A0A9P7G4M6"/>